<feature type="region of interest" description="Disordered" evidence="2">
    <location>
        <begin position="1743"/>
        <end position="1776"/>
    </location>
</feature>
<keyword evidence="4" id="KW-1185">Reference proteome</keyword>
<dbReference type="KEGG" id="cel:CELE_C14B4.2"/>
<name>G5ED06_CAEEL</name>
<dbReference type="OrthoDB" id="5844208at2759"/>
<dbReference type="HOGENOM" id="CLU_238817_0_0_1"/>
<sequence>MSTNERLTIRIDRGQRPSVTFNPATFSVQIHVPLDISVNYQPITQNVGNGYAVKLQRMQQQFKITMQHSHERKPEFVIFASGLGHEKEIKTTVKEINTKIPDLTIAGTNLEVTGILKAHNLTLESTVGTMHVYAKITCSGSLSVHSQNIVISTEALLSTDDFKSICRKLQNDGRIFPREDAETAKNLRRETPEATQSMKVDLSCNLVHIGVDGAIGAFKGVIAQNLHLSIAGDLANYGRIAAKDQIFLEIFGSQMSLSDGSLDSAGRGYNALKKLRKVAENSISSPSSSTMHSAIQSQNASVVANMIEKGIDLNDTFRSQKSKKLTLKQSAVAEYKEAREKSKMNSVRERITLINALFVAHEWRRGSVQANSIKAKIHRNCEDLAQFSAKNLKIKVGGTATVEKDSIWSSTWVELETKQSVYFHGQTKTRSMTLHSDANVFTTSEAILSFELFVRVRCVRFDCEGMWCAGESLVIETLGNAIFKEGSYIESEKLELEVKGACETSATWQLTSAWCHVAGSLTILQNAKIFIEESMSISALSLLFSGFCHVTEQFDLVLQDSAHFFGNSRTEAHVLRLTCKGYCTVGGSMTVTDLSIYVRNELITTCTGKVLVIGDSDVITGCFRNDALWQVEKNLKMVTGSIEQSEDGTIFVKYSMNIVLHEDCSENFGGRLVSSEILLKTLKSCTFDGLIRCNEMQISLPYVGVSVATLKGQVDIVAGSLTVDGNLSIDSGDEKQPVAPGLVIACKLTAAAVIAPFSSVHVMETALIRLNGIESYKKEEFNVLLNCGALYTEKESVILSMANDNLEPLGDLKNLNQKSTVKCEGIICATTFVHRGQIRFSGLEVNILTPIFVHEGRLTNVENKQNHVKHLFIHIGQLLQNNGILASDVLEIVGDGILENTNRIYAVESMDIKLRNFVNDEGLMESKNSMKLLAVSKEWTKLGGSIKAKKSMDLCANRLNVAIRNVQNLSIDKRLVFSAKTDLLISSDVIDESKELSVGCAAQQSVGIGCQMQVDRLEVLLGADGAPHVAPTFAVYQNAEVIANTILVTSNCEHVQVLLDGNVMCNRIRFAGNVKMVTIVGSGNLESTYMMLPDASISFEMYSVVRIDEIQCNSFEILTETILRLEACDGEDTTTIVTEDLNIEGTLFLEKKLFIKSREGIVRINGNILGSSPSSELACESTKMVVKGQLGNFKYVELFARESISLQNEKIRNVEKICVECGELSIYNAEIESCRVISVNCESLTASGHVLGDSSTNLTIHSTNIHSKLDVENLQKLSIFCKRSSILKGNWSNIQDCHVDSKWINISCHVVDCHVLKLTAWAVCNTGPIGAQIVLITVLGVLVNMDSIVAEQECHVVSTFVLSLAEKSEILQNSHSERPGAPKICSLGLFTRDSNSKTDRLPPFGTNYLWLNFTTKLAKMGGAQVDFQNFKTFATMLRDRWMTSSLDADEILIGLKYISDLQEIRWNLDISSQIYEKFVEISEKFENSPISLFNYGELVNLVQGVRGAVPLVQDSTHISKNPKKTKKKSSDGSLYEALVQFRHGKYSKESADLSDTDIGYVSRSSSEDLNSKPSRPRTPLQIDTASHSFFESDHLTEIEEKVGKVEEELENELKLEHIAYAIREEEELAEFEELEDELEMAEEGIVRTDFIICRDRNIYLAKLKQKVQTICAPRPVLTMPIQRMPSSNDLVMKKLQVKNAISNLDLRSFGSQSSLTSLDFGTVPDFGSPLQFSSKAGGFQRSKIPLGSFRSPKKPMSRTRTPTMYGSSLSRFSEQL</sequence>
<accession>G5ED06</accession>
<dbReference type="InParanoid" id="G5ED06"/>
<dbReference type="PaxDb" id="6239-C14B4.2"/>
<dbReference type="EMBL" id="BX284605">
    <property type="protein sequence ID" value="CAB03887.2"/>
    <property type="molecule type" value="Genomic_DNA"/>
</dbReference>
<dbReference type="CTD" id="182595"/>
<dbReference type="FunCoup" id="G5ED06">
    <property type="interactions" value="52"/>
</dbReference>
<feature type="compositionally biased region" description="Polar residues" evidence="2">
    <location>
        <begin position="1758"/>
        <end position="1776"/>
    </location>
</feature>
<dbReference type="Bgee" id="WBGene00007583">
    <property type="expression patterns" value="Expressed in pharyngeal muscle cell (C elegans) and 3 other cell types or tissues"/>
</dbReference>
<dbReference type="Proteomes" id="UP000001940">
    <property type="component" value="Chromosome V"/>
</dbReference>
<evidence type="ECO:0000313" key="4">
    <source>
        <dbReference type="Proteomes" id="UP000001940"/>
    </source>
</evidence>
<feature type="coiled-coil region" evidence="1">
    <location>
        <begin position="1595"/>
        <end position="1644"/>
    </location>
</feature>
<protein>
    <submittedName>
        <fullName evidence="3">Fmp27_GFWDK domain-containing protein</fullName>
    </submittedName>
</protein>
<dbReference type="PIR" id="T19277">
    <property type="entry name" value="T19277"/>
</dbReference>
<reference evidence="3 4" key="1">
    <citation type="journal article" date="1998" name="Science">
        <title>Genome sequence of the nematode C. elegans: a platform for investigating biology.</title>
        <authorList>
            <consortium name="The C. elegans sequencing consortium"/>
            <person name="Sulson J.E."/>
            <person name="Waterston R."/>
        </authorList>
    </citation>
    <scope>NUCLEOTIDE SEQUENCE [LARGE SCALE GENOMIC DNA]</scope>
    <source>
        <strain evidence="3 4">Bristol N2</strain>
    </source>
</reference>
<evidence type="ECO:0000256" key="1">
    <source>
        <dbReference type="SAM" id="Coils"/>
    </source>
</evidence>
<dbReference type="PeptideAtlas" id="G5ED06"/>
<organism evidence="3 4">
    <name type="scientific">Caenorhabditis elegans</name>
    <dbReference type="NCBI Taxonomy" id="6239"/>
    <lineage>
        <taxon>Eukaryota</taxon>
        <taxon>Metazoa</taxon>
        <taxon>Ecdysozoa</taxon>
        <taxon>Nematoda</taxon>
        <taxon>Chromadorea</taxon>
        <taxon>Rhabditida</taxon>
        <taxon>Rhabditina</taxon>
        <taxon>Rhabditomorpha</taxon>
        <taxon>Rhabditoidea</taxon>
        <taxon>Rhabditidae</taxon>
        <taxon>Peloderinae</taxon>
        <taxon>Caenorhabditis</taxon>
    </lineage>
</organism>
<dbReference type="RefSeq" id="NP_507767.2">
    <property type="nucleotide sequence ID" value="NM_075366.7"/>
</dbReference>
<keyword evidence="1" id="KW-0175">Coiled coil</keyword>
<dbReference type="AlphaFoldDB" id="G5ED06"/>
<proteinExistence type="predicted"/>
<dbReference type="SMR" id="G5ED06"/>
<evidence type="ECO:0000313" key="3">
    <source>
        <dbReference type="EMBL" id="CAB03887.2"/>
    </source>
</evidence>
<dbReference type="AGR" id="WB:WBGene00007583"/>
<dbReference type="eggNOG" id="ENOG502SIAG">
    <property type="taxonomic scope" value="Eukaryota"/>
</dbReference>
<dbReference type="WormBase" id="C14B4.2">
    <property type="protein sequence ID" value="CE40249"/>
    <property type="gene ID" value="WBGene00007583"/>
</dbReference>
<dbReference type="GeneID" id="182595"/>
<evidence type="ECO:0000256" key="2">
    <source>
        <dbReference type="SAM" id="MobiDB-lite"/>
    </source>
</evidence>
<evidence type="ECO:0000313" key="5">
    <source>
        <dbReference type="WormBase" id="C14B4.2"/>
    </source>
</evidence>
<dbReference type="OMA" id="CATTWLH"/>
<gene>
    <name evidence="3 5" type="ORF">C14B4.2</name>
    <name evidence="3" type="ORF">CELE_C14B4.2</name>
</gene>